<evidence type="ECO:0000313" key="2">
    <source>
        <dbReference type="EMBL" id="EFM27791.1"/>
    </source>
</evidence>
<reference evidence="2 3" key="1">
    <citation type="submission" date="2010-07" db="EMBL/GenBank/DDBJ databases">
        <authorList>
            <person name="Muzny D."/>
            <person name="Qin X."/>
            <person name="Deng J."/>
            <person name="Jiang H."/>
            <person name="Liu Y."/>
            <person name="Qu J."/>
            <person name="Song X.-Z."/>
            <person name="Zhang L."/>
            <person name="Thornton R."/>
            <person name="Coyle M."/>
            <person name="Francisco L."/>
            <person name="Jackson L."/>
            <person name="Javaid M."/>
            <person name="Korchina V."/>
            <person name="Kovar C."/>
            <person name="Mata R."/>
            <person name="Mathew T."/>
            <person name="Ngo R."/>
            <person name="Nguyen L."/>
            <person name="Nguyen N."/>
            <person name="Okwuonu G."/>
            <person name="Ongeri F."/>
            <person name="Pham C."/>
            <person name="Simmons D."/>
            <person name="Wilczek-Boney K."/>
            <person name="Hale W."/>
            <person name="Jakkamsetti A."/>
            <person name="Pham P."/>
            <person name="Ruth R."/>
            <person name="San Lucas F."/>
            <person name="Warren J."/>
            <person name="Zhang J."/>
            <person name="Zhao Z."/>
            <person name="Zhou C."/>
            <person name="Zhu D."/>
            <person name="Lee S."/>
            <person name="Bess C."/>
            <person name="Blankenburg K."/>
            <person name="Forbes L."/>
            <person name="Fu Q."/>
            <person name="Gubbala S."/>
            <person name="Hirani K."/>
            <person name="Jayaseelan J.C."/>
            <person name="Lara F."/>
            <person name="Munidasa M."/>
            <person name="Palculict T."/>
            <person name="Patil S."/>
            <person name="Pu L.-L."/>
            <person name="Saada N."/>
            <person name="Tang L."/>
            <person name="Weissenberger G."/>
            <person name="Zhu Y."/>
            <person name="Hemphill L."/>
            <person name="Shang Y."/>
            <person name="Youmans B."/>
            <person name="Ayvaz T."/>
            <person name="Ross M."/>
            <person name="Santibanez J."/>
            <person name="Aqrawi P."/>
            <person name="Gross S."/>
            <person name="Joshi V."/>
            <person name="Fowler G."/>
            <person name="Nazareth L."/>
            <person name="Reid J."/>
            <person name="Worley K."/>
            <person name="Petrosino J."/>
            <person name="Highlander S."/>
            <person name="Gibbs R."/>
        </authorList>
    </citation>
    <scope>NUCLEOTIDE SEQUENCE [LARGE SCALE GENOMIC DNA]</scope>
    <source>
        <strain evidence="2 3">ATCC 700338</strain>
    </source>
</reference>
<evidence type="ECO:0000259" key="1">
    <source>
        <dbReference type="Pfam" id="PF13751"/>
    </source>
</evidence>
<comment type="caution">
    <text evidence="2">The sequence shown here is derived from an EMBL/GenBank/DDBJ whole genome shotgun (WGS) entry which is preliminary data.</text>
</comment>
<dbReference type="AlphaFoldDB" id="E0PD38"/>
<gene>
    <name evidence="2" type="ORF">HMPREF9319_0761</name>
</gene>
<organism evidence="2 3">
    <name type="scientific">Streptococcus equinus ATCC 700338</name>
    <dbReference type="NCBI Taxonomy" id="864569"/>
    <lineage>
        <taxon>Bacteria</taxon>
        <taxon>Bacillati</taxon>
        <taxon>Bacillota</taxon>
        <taxon>Bacilli</taxon>
        <taxon>Lactobacillales</taxon>
        <taxon>Streptococcaceae</taxon>
        <taxon>Streptococcus</taxon>
    </lineage>
</organism>
<evidence type="ECO:0000313" key="3">
    <source>
        <dbReference type="Proteomes" id="UP000004290"/>
    </source>
</evidence>
<dbReference type="EMBL" id="AEEL01000012">
    <property type="protein sequence ID" value="EFM27791.1"/>
    <property type="molecule type" value="Genomic_DNA"/>
</dbReference>
<dbReference type="PANTHER" id="PTHR33408:SF2">
    <property type="entry name" value="TRANSPOSASE DDE DOMAIN-CONTAINING PROTEIN"/>
    <property type="match status" value="1"/>
</dbReference>
<dbReference type="InterPro" id="IPR025668">
    <property type="entry name" value="Tnp_DDE_dom"/>
</dbReference>
<feature type="domain" description="Transposase DDE" evidence="1">
    <location>
        <begin position="31"/>
        <end position="109"/>
    </location>
</feature>
<keyword evidence="3" id="KW-1185">Reference proteome</keyword>
<accession>E0PD38</accession>
<protein>
    <recommendedName>
        <fullName evidence="1">Transposase DDE domain-containing protein</fullName>
    </recommendedName>
</protein>
<dbReference type="PANTHER" id="PTHR33408">
    <property type="entry name" value="TRANSPOSASE"/>
    <property type="match status" value="1"/>
</dbReference>
<sequence length="159" mass="18713">MALNVILKSMRQIKIQDTPELEELAKTEGGNQKHIYYNPTWNYFKELIKEKLNSEEGSRVYAKRKTNVEPVFGRLKSVFGVRRVHVRGRQAIQTEIRFLFMSMNLTKLAKNLALRTLNTQKPHSDFIILIVFKTEIVVWFYFKASFCPTSFFLFSLKTQ</sequence>
<dbReference type="Pfam" id="PF13751">
    <property type="entry name" value="DDE_Tnp_1_6"/>
    <property type="match status" value="1"/>
</dbReference>
<dbReference type="HOGENOM" id="CLU_140383_0_0_9"/>
<proteinExistence type="predicted"/>
<dbReference type="Proteomes" id="UP000004290">
    <property type="component" value="Unassembled WGS sequence"/>
</dbReference>
<name>E0PD38_STREI</name>